<evidence type="ECO:0000313" key="1">
    <source>
        <dbReference type="EMBL" id="CAB4148666.1"/>
    </source>
</evidence>
<reference evidence="1" key="1">
    <citation type="submission" date="2020-04" db="EMBL/GenBank/DDBJ databases">
        <authorList>
            <person name="Chiriac C."/>
            <person name="Salcher M."/>
            <person name="Ghai R."/>
            <person name="Kavagutti S V."/>
        </authorList>
    </citation>
    <scope>NUCLEOTIDE SEQUENCE</scope>
</reference>
<name>A0A6J5MUB8_9CAUD</name>
<accession>A0A6J5MUB8</accession>
<sequence length="60" mass="6430">MATYKITSDNCTLGQRDTTIDGDALDGLNVDALIEGGHLVNVATKSVKTESPQTHQELDK</sequence>
<gene>
    <name evidence="1" type="ORF">UFOVP526_17</name>
</gene>
<protein>
    <submittedName>
        <fullName evidence="1">Uncharacterized protein</fullName>
    </submittedName>
</protein>
<proteinExistence type="predicted"/>
<dbReference type="EMBL" id="LR796498">
    <property type="protein sequence ID" value="CAB4148666.1"/>
    <property type="molecule type" value="Genomic_DNA"/>
</dbReference>
<organism evidence="1">
    <name type="scientific">uncultured Caudovirales phage</name>
    <dbReference type="NCBI Taxonomy" id="2100421"/>
    <lineage>
        <taxon>Viruses</taxon>
        <taxon>Duplodnaviria</taxon>
        <taxon>Heunggongvirae</taxon>
        <taxon>Uroviricota</taxon>
        <taxon>Caudoviricetes</taxon>
        <taxon>Peduoviridae</taxon>
        <taxon>Maltschvirus</taxon>
        <taxon>Maltschvirus maltsch</taxon>
    </lineage>
</organism>